<comment type="caution">
    <text evidence="3">The sequence shown here is derived from an EMBL/GenBank/DDBJ whole genome shotgun (WGS) entry which is preliminary data.</text>
</comment>
<reference evidence="3 4" key="1">
    <citation type="submission" date="2020-03" db="EMBL/GenBank/DDBJ databases">
        <authorList>
            <person name="Wang L."/>
            <person name="He N."/>
            <person name="Li Y."/>
            <person name="Fang Y."/>
            <person name="Zhang F."/>
        </authorList>
    </citation>
    <scope>NUCLEOTIDE SEQUENCE [LARGE SCALE GENOMIC DNA]</scope>
    <source>
        <strain evidence="4">hsmgli-8</strain>
    </source>
</reference>
<dbReference type="SUPFAM" id="SSF54197">
    <property type="entry name" value="HIT-like"/>
    <property type="match status" value="1"/>
</dbReference>
<accession>A0ABX0YA26</accession>
<dbReference type="Pfam" id="PF01230">
    <property type="entry name" value="HIT"/>
    <property type="match status" value="1"/>
</dbReference>
<dbReference type="InterPro" id="IPR036265">
    <property type="entry name" value="HIT-like_sf"/>
</dbReference>
<dbReference type="EMBL" id="JAAVJI010000002">
    <property type="protein sequence ID" value="NJP00195.1"/>
    <property type="molecule type" value="Genomic_DNA"/>
</dbReference>
<comment type="caution">
    <text evidence="1">Lacks conserved residue(s) required for the propagation of feature annotation.</text>
</comment>
<dbReference type="Proteomes" id="UP000746535">
    <property type="component" value="Unassembled WGS sequence"/>
</dbReference>
<proteinExistence type="predicted"/>
<feature type="domain" description="HIT" evidence="2">
    <location>
        <begin position="1"/>
        <end position="103"/>
    </location>
</feature>
<evidence type="ECO:0000259" key="2">
    <source>
        <dbReference type="PROSITE" id="PS51084"/>
    </source>
</evidence>
<dbReference type="PROSITE" id="PS51084">
    <property type="entry name" value="HIT_2"/>
    <property type="match status" value="1"/>
</dbReference>
<evidence type="ECO:0000313" key="3">
    <source>
        <dbReference type="EMBL" id="NJP00195.1"/>
    </source>
</evidence>
<sequence>MFELDPRLQADTWVLGDFPLCRLLLSKDANYPWLILVPRRSGITEAFELESADQAQLARETALVAQQLKAAVEADKINVAALGNVVAQLHIHVIARYTRDAAWPAPVWGRVAAASYEHERLEQFKAQLRHSLTGDFAWADTDER</sequence>
<dbReference type="RefSeq" id="WP_168082100.1">
    <property type="nucleotide sequence ID" value="NZ_JAAVJI010000002.1"/>
</dbReference>
<keyword evidence="4" id="KW-1185">Reference proteome</keyword>
<name>A0ABX0YA26_9PSED</name>
<dbReference type="InterPro" id="IPR026026">
    <property type="entry name" value="HIT_Hint"/>
</dbReference>
<dbReference type="Gene3D" id="3.30.428.10">
    <property type="entry name" value="HIT-like"/>
    <property type="match status" value="1"/>
</dbReference>
<gene>
    <name evidence="3" type="ORF">HBH25_04895</name>
</gene>
<dbReference type="InterPro" id="IPR011146">
    <property type="entry name" value="HIT-like"/>
</dbReference>
<protein>
    <submittedName>
        <fullName evidence="3">HIT domain-containing protein</fullName>
    </submittedName>
</protein>
<evidence type="ECO:0000256" key="1">
    <source>
        <dbReference type="PROSITE-ProRule" id="PRU00464"/>
    </source>
</evidence>
<organism evidence="3 4">
    <name type="scientific">Pseudomonas quercus</name>
    <dbReference type="NCBI Taxonomy" id="2722792"/>
    <lineage>
        <taxon>Bacteria</taxon>
        <taxon>Pseudomonadati</taxon>
        <taxon>Pseudomonadota</taxon>
        <taxon>Gammaproteobacteria</taxon>
        <taxon>Pseudomonadales</taxon>
        <taxon>Pseudomonadaceae</taxon>
        <taxon>Pseudomonas</taxon>
    </lineage>
</organism>
<evidence type="ECO:0000313" key="4">
    <source>
        <dbReference type="Proteomes" id="UP000746535"/>
    </source>
</evidence>
<dbReference type="PIRSF" id="PIRSF000714">
    <property type="entry name" value="HIT"/>
    <property type="match status" value="1"/>
</dbReference>